<dbReference type="AlphaFoldDB" id="A0A2N3PJL5"/>
<feature type="coiled-coil region" evidence="1">
    <location>
        <begin position="26"/>
        <end position="196"/>
    </location>
</feature>
<name>A0A2N3PJL5_9HELI</name>
<reference evidence="2 3" key="1">
    <citation type="submission" date="2016-07" db="EMBL/GenBank/DDBJ databases">
        <title>Detection of Helicobacter winghamensis from caecal content of red fox (Vulpes vulpes).</title>
        <authorList>
            <person name="Zanoni R.G."/>
            <person name="Florio D."/>
            <person name="Caffara M."/>
            <person name="Renzi M."/>
            <person name="Parisi A."/>
            <person name="Pasquali F."/>
            <person name="Manfreda G."/>
        </authorList>
    </citation>
    <scope>NUCLEOTIDE SEQUENCE [LARGE SCALE GENOMIC DNA]</scope>
    <source>
        <strain evidence="2 3">295_13</strain>
    </source>
</reference>
<protein>
    <submittedName>
        <fullName evidence="2">Caldesmon</fullName>
    </submittedName>
</protein>
<accession>A0A2N3PJL5</accession>
<keyword evidence="1" id="KW-0175">Coiled coil</keyword>
<evidence type="ECO:0000256" key="1">
    <source>
        <dbReference type="SAM" id="Coils"/>
    </source>
</evidence>
<dbReference type="Pfam" id="PF09903">
    <property type="entry name" value="DUF2130"/>
    <property type="match status" value="1"/>
</dbReference>
<keyword evidence="3" id="KW-1185">Reference proteome</keyword>
<evidence type="ECO:0000313" key="3">
    <source>
        <dbReference type="Proteomes" id="UP000233350"/>
    </source>
</evidence>
<dbReference type="Proteomes" id="UP000233350">
    <property type="component" value="Unassembled WGS sequence"/>
</dbReference>
<dbReference type="RefSeq" id="WP_006802708.1">
    <property type="nucleotide sequence ID" value="NZ_CABKOI010000020.1"/>
</dbReference>
<dbReference type="EMBL" id="MBPK01000022">
    <property type="protein sequence ID" value="PKT81382.1"/>
    <property type="molecule type" value="Genomic_DNA"/>
</dbReference>
<gene>
    <name evidence="2" type="ORF">BCM31_06855</name>
</gene>
<evidence type="ECO:0000313" key="2">
    <source>
        <dbReference type="EMBL" id="PKT81382.1"/>
    </source>
</evidence>
<proteinExistence type="predicted"/>
<dbReference type="OrthoDB" id="9765972at2"/>
<sequence length="417" mass="48577">MQEKAIQCPNCKTEINVQSVVYQQIYAQLQQEQQKEKEKFDKEVQEKRKEYQNAFNDLKEQQQSLQVTIDNGIQKGLQQERTKMQEILRKEVLEEHKSALEAMQNELQEKSNKVKELNIAKIEIERLKRENSEIESKINAQAQEQLTLQMQAFKEKTQQEIESQHLLKLKEKEKQLEDLQKQLQEAQRKAAIGSQQLQGEVQELAIEEYLQAQFPLDSITEIKKGQNGGDCVQIVHTEGSQNCGKIYYESKRTKHFQKEWIEKLKNDMRANGADIGVLVTEALPKEFERMGMLDGIWVCTFYEFKALVLVLRDSLIKIAWAKKTTENRQDKMQMLYSYLTSSEFKMQIEAIVDGFMQMQNDLDKEKNAMQKLWKQREKQIQKVLEGSISMYGALKGIAGNAISNIPALELDFVKLEN</sequence>
<comment type="caution">
    <text evidence="2">The sequence shown here is derived from an EMBL/GenBank/DDBJ whole genome shotgun (WGS) entry which is preliminary data.</text>
</comment>
<dbReference type="GeneID" id="97290264"/>
<dbReference type="InterPro" id="IPR019219">
    <property type="entry name" value="DUF2130"/>
</dbReference>
<organism evidence="2 3">
    <name type="scientific">Helicobacter winghamensis</name>
    <dbReference type="NCBI Taxonomy" id="157268"/>
    <lineage>
        <taxon>Bacteria</taxon>
        <taxon>Pseudomonadati</taxon>
        <taxon>Campylobacterota</taxon>
        <taxon>Epsilonproteobacteria</taxon>
        <taxon>Campylobacterales</taxon>
        <taxon>Helicobacteraceae</taxon>
        <taxon>Helicobacter</taxon>
    </lineage>
</organism>